<sequence>MNNEKKIRQLVKALAPFAKMDRGGEDADLFEVVCQRGTASDLTLLTSGDFRRATEVLHEIEDPGAR</sequence>
<accession>A0A0F9BZE6</accession>
<name>A0A0F9BZE6_9ZZZZ</name>
<dbReference type="AlphaFoldDB" id="A0A0F9BZE6"/>
<protein>
    <submittedName>
        <fullName evidence="1">Uncharacterized protein</fullName>
    </submittedName>
</protein>
<evidence type="ECO:0000313" key="1">
    <source>
        <dbReference type="EMBL" id="KKL19332.1"/>
    </source>
</evidence>
<reference evidence="1" key="1">
    <citation type="journal article" date="2015" name="Nature">
        <title>Complex archaea that bridge the gap between prokaryotes and eukaryotes.</title>
        <authorList>
            <person name="Spang A."/>
            <person name="Saw J.H."/>
            <person name="Jorgensen S.L."/>
            <person name="Zaremba-Niedzwiedzka K."/>
            <person name="Martijn J."/>
            <person name="Lind A.E."/>
            <person name="van Eijk R."/>
            <person name="Schleper C."/>
            <person name="Guy L."/>
            <person name="Ettema T.J."/>
        </authorList>
    </citation>
    <scope>NUCLEOTIDE SEQUENCE</scope>
</reference>
<comment type="caution">
    <text evidence="1">The sequence shown here is derived from an EMBL/GenBank/DDBJ whole genome shotgun (WGS) entry which is preliminary data.</text>
</comment>
<dbReference type="EMBL" id="LAZR01038525">
    <property type="protein sequence ID" value="KKL19332.1"/>
    <property type="molecule type" value="Genomic_DNA"/>
</dbReference>
<organism evidence="1">
    <name type="scientific">marine sediment metagenome</name>
    <dbReference type="NCBI Taxonomy" id="412755"/>
    <lineage>
        <taxon>unclassified sequences</taxon>
        <taxon>metagenomes</taxon>
        <taxon>ecological metagenomes</taxon>
    </lineage>
</organism>
<gene>
    <name evidence="1" type="ORF">LCGC14_2466540</name>
</gene>
<proteinExistence type="predicted"/>